<dbReference type="FunFam" id="3.40.309.10:FF:000006">
    <property type="entry name" value="Gamma-glutamyl phosphate reductase"/>
    <property type="match status" value="1"/>
</dbReference>
<comment type="similarity">
    <text evidence="7">Belongs to the gamma-glutamyl phosphate reductase family.</text>
</comment>
<dbReference type="InterPro" id="IPR016163">
    <property type="entry name" value="Ald_DH_C"/>
</dbReference>
<evidence type="ECO:0000256" key="7">
    <source>
        <dbReference type="HAMAP-Rule" id="MF_00412"/>
    </source>
</evidence>
<evidence type="ECO:0000256" key="1">
    <source>
        <dbReference type="ARBA" id="ARBA00004985"/>
    </source>
</evidence>
<dbReference type="Gene3D" id="3.40.309.10">
    <property type="entry name" value="Aldehyde Dehydrogenase, Chain A, domain 2"/>
    <property type="match status" value="1"/>
</dbReference>
<dbReference type="PIRSF" id="PIRSF000151">
    <property type="entry name" value="GPR"/>
    <property type="match status" value="1"/>
</dbReference>
<dbReference type="GO" id="GO:0005737">
    <property type="term" value="C:cytoplasm"/>
    <property type="evidence" value="ECO:0007669"/>
    <property type="project" value="UniProtKB-SubCell"/>
</dbReference>
<dbReference type="InterPro" id="IPR015590">
    <property type="entry name" value="Aldehyde_DH_dom"/>
</dbReference>
<dbReference type="GO" id="GO:0055129">
    <property type="term" value="P:L-proline biosynthetic process"/>
    <property type="evidence" value="ECO:0007669"/>
    <property type="project" value="UniProtKB-UniRule"/>
</dbReference>
<evidence type="ECO:0000259" key="8">
    <source>
        <dbReference type="Pfam" id="PF00171"/>
    </source>
</evidence>
<dbReference type="EMBL" id="JADIMM010000111">
    <property type="protein sequence ID" value="MBO8458511.1"/>
    <property type="molecule type" value="Genomic_DNA"/>
</dbReference>
<dbReference type="NCBIfam" id="TIGR00407">
    <property type="entry name" value="proA"/>
    <property type="match status" value="1"/>
</dbReference>
<protein>
    <recommendedName>
        <fullName evidence="7">Gamma-glutamyl phosphate reductase</fullName>
        <shortName evidence="7">GPR</shortName>
        <ecNumber evidence="7">1.2.1.41</ecNumber>
    </recommendedName>
    <alternativeName>
        <fullName evidence="7">Glutamate-5-semialdehyde dehydrogenase</fullName>
    </alternativeName>
    <alternativeName>
        <fullName evidence="7">Glutamyl-gamma-semialdehyde dehydrogenase</fullName>
        <shortName evidence="7">GSA dehydrogenase</shortName>
    </alternativeName>
</protein>
<evidence type="ECO:0000256" key="5">
    <source>
        <dbReference type="ARBA" id="ARBA00023002"/>
    </source>
</evidence>
<comment type="subcellular location">
    <subcellularLocation>
        <location evidence="7">Cytoplasm</location>
    </subcellularLocation>
</comment>
<evidence type="ECO:0000256" key="2">
    <source>
        <dbReference type="ARBA" id="ARBA00022605"/>
    </source>
</evidence>
<dbReference type="InterPro" id="IPR016161">
    <property type="entry name" value="Ald_DH/histidinol_DH"/>
</dbReference>
<dbReference type="PANTHER" id="PTHR11063">
    <property type="entry name" value="GLUTAMATE SEMIALDEHYDE DEHYDROGENASE"/>
    <property type="match status" value="1"/>
</dbReference>
<reference evidence="9" key="1">
    <citation type="submission" date="2020-10" db="EMBL/GenBank/DDBJ databases">
        <authorList>
            <person name="Gilroy R."/>
        </authorList>
    </citation>
    <scope>NUCLEOTIDE SEQUENCE</scope>
    <source>
        <strain evidence="9">10532</strain>
    </source>
</reference>
<dbReference type="GO" id="GO:0004350">
    <property type="term" value="F:glutamate-5-semialdehyde dehydrogenase activity"/>
    <property type="evidence" value="ECO:0007669"/>
    <property type="project" value="UniProtKB-UniRule"/>
</dbReference>
<feature type="domain" description="Aldehyde dehydrogenase" evidence="8">
    <location>
        <begin position="71"/>
        <end position="275"/>
    </location>
</feature>
<name>A0A9D9HQX8_9SPIR</name>
<keyword evidence="4 7" id="KW-0521">NADP</keyword>
<comment type="caution">
    <text evidence="9">The sequence shown here is derived from an EMBL/GenBank/DDBJ whole genome shotgun (WGS) entry which is preliminary data.</text>
</comment>
<organism evidence="9 10">
    <name type="scientific">Candidatus Gallitreponema excrementavium</name>
    <dbReference type="NCBI Taxonomy" id="2840840"/>
    <lineage>
        <taxon>Bacteria</taxon>
        <taxon>Pseudomonadati</taxon>
        <taxon>Spirochaetota</taxon>
        <taxon>Spirochaetia</taxon>
        <taxon>Spirochaetales</taxon>
        <taxon>Candidatus Gallitreponema</taxon>
    </lineage>
</organism>
<comment type="catalytic activity">
    <reaction evidence="6 7">
        <text>L-glutamate 5-semialdehyde + phosphate + NADP(+) = L-glutamyl 5-phosphate + NADPH + H(+)</text>
        <dbReference type="Rhea" id="RHEA:19541"/>
        <dbReference type="ChEBI" id="CHEBI:15378"/>
        <dbReference type="ChEBI" id="CHEBI:43474"/>
        <dbReference type="ChEBI" id="CHEBI:57783"/>
        <dbReference type="ChEBI" id="CHEBI:58066"/>
        <dbReference type="ChEBI" id="CHEBI:58274"/>
        <dbReference type="ChEBI" id="CHEBI:58349"/>
        <dbReference type="EC" id="1.2.1.41"/>
    </reaction>
</comment>
<dbReference type="Gene3D" id="3.40.605.10">
    <property type="entry name" value="Aldehyde Dehydrogenase, Chain A, domain 1"/>
    <property type="match status" value="1"/>
</dbReference>
<keyword evidence="5 7" id="KW-0560">Oxidoreductase</keyword>
<dbReference type="NCBIfam" id="NF001221">
    <property type="entry name" value="PRK00197.1"/>
    <property type="match status" value="1"/>
</dbReference>
<reference evidence="9" key="2">
    <citation type="journal article" date="2021" name="PeerJ">
        <title>Extensive microbial diversity within the chicken gut microbiome revealed by metagenomics and culture.</title>
        <authorList>
            <person name="Gilroy R."/>
            <person name="Ravi A."/>
            <person name="Getino M."/>
            <person name="Pursley I."/>
            <person name="Horton D.L."/>
            <person name="Alikhan N.F."/>
            <person name="Baker D."/>
            <person name="Gharbi K."/>
            <person name="Hall N."/>
            <person name="Watson M."/>
            <person name="Adriaenssens E.M."/>
            <person name="Foster-Nyarko E."/>
            <person name="Jarju S."/>
            <person name="Secka A."/>
            <person name="Antonio M."/>
            <person name="Oren A."/>
            <person name="Chaudhuri R.R."/>
            <person name="La Ragione R."/>
            <person name="Hildebrand F."/>
            <person name="Pallen M.J."/>
        </authorList>
    </citation>
    <scope>NUCLEOTIDE SEQUENCE</scope>
    <source>
        <strain evidence="9">10532</strain>
    </source>
</reference>
<dbReference type="InterPro" id="IPR012134">
    <property type="entry name" value="Glu-5-SA_DH"/>
</dbReference>
<evidence type="ECO:0000313" key="9">
    <source>
        <dbReference type="EMBL" id="MBO8458511.1"/>
    </source>
</evidence>
<evidence type="ECO:0000256" key="3">
    <source>
        <dbReference type="ARBA" id="ARBA00022650"/>
    </source>
</evidence>
<dbReference type="Pfam" id="PF00171">
    <property type="entry name" value="Aldedh"/>
    <property type="match status" value="1"/>
</dbReference>
<keyword evidence="3 7" id="KW-0641">Proline biosynthesis</keyword>
<dbReference type="PANTHER" id="PTHR11063:SF8">
    <property type="entry name" value="DELTA-1-PYRROLINE-5-CARBOXYLATE SYNTHASE"/>
    <property type="match status" value="1"/>
</dbReference>
<dbReference type="Proteomes" id="UP000823638">
    <property type="component" value="Unassembled WGS sequence"/>
</dbReference>
<evidence type="ECO:0000256" key="6">
    <source>
        <dbReference type="ARBA" id="ARBA00049024"/>
    </source>
</evidence>
<evidence type="ECO:0000256" key="4">
    <source>
        <dbReference type="ARBA" id="ARBA00022857"/>
    </source>
</evidence>
<dbReference type="InterPro" id="IPR020593">
    <property type="entry name" value="G-glutamylP_reductase_CS"/>
</dbReference>
<proteinExistence type="inferred from homology"/>
<dbReference type="InterPro" id="IPR016162">
    <property type="entry name" value="Ald_DH_N"/>
</dbReference>
<dbReference type="PROSITE" id="PS01223">
    <property type="entry name" value="PROA"/>
    <property type="match status" value="1"/>
</dbReference>
<accession>A0A9D9HQX8</accession>
<comment type="function">
    <text evidence="7">Catalyzes the NADPH-dependent reduction of L-glutamate 5-phosphate into L-glutamate 5-semialdehyde and phosphate. The product spontaneously undergoes cyclization to form 1-pyrroline-5-carboxylate.</text>
</comment>
<dbReference type="InterPro" id="IPR000965">
    <property type="entry name" value="GPR_dom"/>
</dbReference>
<keyword evidence="7" id="KW-0963">Cytoplasm</keyword>
<sequence>MEFLESLCLSLRKASVRLAVLNTGEKNRALAGVAAAIDRNRVKILSANEIDVQEALKKGTKKSLVDRLSLSDKRIDDIISGINVVINQKDPVGECESGWKIENGLRILKTRVPLGVAAIIYESRPNVTVEAFSLAYKSGNSILLRGSSSALNSNKAIVEVIKEGLAQGGGIPESIELAASGSREEVDWMLKARGLIDVLLPRGSSNLINMVVENSRVPVIETGAGNCHVYAHKDCDVNQAVEIIKNAKLQRPGVCNAMETLLVHRDAAGNLLPELSRVFALEEKNTGCPGGAKFHCDEYSMEILKNSGAAQELVPATTEDWALEYLDYEMAIKTVSSLEEAVEHINRFSTKHSEAILTKDFESASYFQKMVDSACVYVNASTRFTDGGVFGFGAELGISTQKLHARGPMGMEALTTVKYLIDGNGQVR</sequence>
<gene>
    <name evidence="7" type="primary">proA</name>
    <name evidence="9" type="ORF">IAA81_09850</name>
</gene>
<dbReference type="EC" id="1.2.1.41" evidence="7"/>
<evidence type="ECO:0000313" key="10">
    <source>
        <dbReference type="Proteomes" id="UP000823638"/>
    </source>
</evidence>
<dbReference type="SUPFAM" id="SSF53720">
    <property type="entry name" value="ALDH-like"/>
    <property type="match status" value="1"/>
</dbReference>
<dbReference type="GO" id="GO:0050661">
    <property type="term" value="F:NADP binding"/>
    <property type="evidence" value="ECO:0007669"/>
    <property type="project" value="InterPro"/>
</dbReference>
<dbReference type="CDD" id="cd07079">
    <property type="entry name" value="ALDH_F18-19_ProA-GPR"/>
    <property type="match status" value="1"/>
</dbReference>
<dbReference type="AlphaFoldDB" id="A0A9D9HQX8"/>
<dbReference type="HAMAP" id="MF_00412">
    <property type="entry name" value="ProA"/>
    <property type="match status" value="1"/>
</dbReference>
<keyword evidence="2 7" id="KW-0028">Amino-acid biosynthesis</keyword>
<comment type="pathway">
    <text evidence="1 7">Amino-acid biosynthesis; L-proline biosynthesis; L-glutamate 5-semialdehyde from L-glutamate: step 2/2.</text>
</comment>